<dbReference type="CDD" id="cd05399">
    <property type="entry name" value="NT_Rel-Spo_like"/>
    <property type="match status" value="1"/>
</dbReference>
<organism evidence="9 10">
    <name type="scientific">Shewanella polaris</name>
    <dbReference type="NCBI Taxonomy" id="2588449"/>
    <lineage>
        <taxon>Bacteria</taxon>
        <taxon>Pseudomonadati</taxon>
        <taxon>Pseudomonadota</taxon>
        <taxon>Gammaproteobacteria</taxon>
        <taxon>Alteromonadales</taxon>
        <taxon>Shewanellaceae</taxon>
        <taxon>Shewanella</taxon>
    </lineage>
</organism>
<evidence type="ECO:0000256" key="1">
    <source>
        <dbReference type="ARBA" id="ARBA00022801"/>
    </source>
</evidence>
<dbReference type="Pfam" id="PF04607">
    <property type="entry name" value="RelA_SpoT"/>
    <property type="match status" value="1"/>
</dbReference>
<dbReference type="GO" id="GO:0008728">
    <property type="term" value="F:GTP diphosphokinase activity"/>
    <property type="evidence" value="ECO:0007669"/>
    <property type="project" value="TreeGrafter"/>
</dbReference>
<dbReference type="Pfam" id="PF02824">
    <property type="entry name" value="TGS"/>
    <property type="match status" value="1"/>
</dbReference>
<dbReference type="Pfam" id="PF13291">
    <property type="entry name" value="ACT_4"/>
    <property type="match status" value="1"/>
</dbReference>
<dbReference type="UniPathway" id="UPA00908">
    <property type="reaction ID" value="UER00886"/>
</dbReference>
<keyword evidence="1 9" id="KW-0378">Hydrolase</keyword>
<dbReference type="Gene3D" id="3.30.70.260">
    <property type="match status" value="1"/>
</dbReference>
<dbReference type="EMBL" id="CP041036">
    <property type="protein sequence ID" value="QDE29785.1"/>
    <property type="molecule type" value="Genomic_DNA"/>
</dbReference>
<evidence type="ECO:0000259" key="8">
    <source>
        <dbReference type="PROSITE" id="PS51880"/>
    </source>
</evidence>
<dbReference type="InterPro" id="IPR012676">
    <property type="entry name" value="TGS-like"/>
</dbReference>
<comment type="catalytic activity">
    <reaction evidence="4">
        <text>guanosine 3',5'-bis(diphosphate) + H2O = GDP + diphosphate + H(+)</text>
        <dbReference type="Rhea" id="RHEA:14253"/>
        <dbReference type="ChEBI" id="CHEBI:15377"/>
        <dbReference type="ChEBI" id="CHEBI:15378"/>
        <dbReference type="ChEBI" id="CHEBI:33019"/>
        <dbReference type="ChEBI" id="CHEBI:58189"/>
        <dbReference type="ChEBI" id="CHEBI:77828"/>
        <dbReference type="EC" id="3.1.7.2"/>
    </reaction>
</comment>
<dbReference type="PROSITE" id="PS51880">
    <property type="entry name" value="TGS"/>
    <property type="match status" value="1"/>
</dbReference>
<dbReference type="GO" id="GO:0016301">
    <property type="term" value="F:kinase activity"/>
    <property type="evidence" value="ECO:0007669"/>
    <property type="project" value="UniProtKB-KW"/>
</dbReference>
<dbReference type="Proteomes" id="UP000319809">
    <property type="component" value="Chromosome"/>
</dbReference>
<dbReference type="InterPro" id="IPR004095">
    <property type="entry name" value="TGS"/>
</dbReference>
<comment type="pathway">
    <text evidence="2">Purine metabolism; ppGpp biosynthesis; ppGpp from GDP: step 1/1.</text>
</comment>
<protein>
    <recommendedName>
        <fullName evidence="3">guanosine-3',5'-bis(diphosphate) 3'-diphosphatase</fullName>
        <ecNumber evidence="3">3.1.7.2</ecNumber>
    </recommendedName>
</protein>
<dbReference type="InterPro" id="IPR045600">
    <property type="entry name" value="RelA/SpoT_AH_RIS"/>
</dbReference>
<comment type="function">
    <text evidence="5">In eubacteria ppGpp (guanosine 3'-diphosphate 5'-diphosphate) is a mediator of the stringent response that coordinates a variety of cellular activities in response to changes in nutritional abundance.</text>
</comment>
<dbReference type="NCBIfam" id="NF008303">
    <property type="entry name" value="PRK11092.1"/>
    <property type="match status" value="1"/>
</dbReference>
<dbReference type="SUPFAM" id="SSF55021">
    <property type="entry name" value="ACT-like"/>
    <property type="match status" value="1"/>
</dbReference>
<dbReference type="Gene3D" id="3.10.20.30">
    <property type="match status" value="1"/>
</dbReference>
<dbReference type="CDD" id="cd04876">
    <property type="entry name" value="ACT_RelA-SpoT"/>
    <property type="match status" value="1"/>
</dbReference>
<evidence type="ECO:0000256" key="4">
    <source>
        <dbReference type="ARBA" id="ARBA00047968"/>
    </source>
</evidence>
<feature type="domain" description="ACT" evidence="6">
    <location>
        <begin position="629"/>
        <end position="702"/>
    </location>
</feature>
<reference evidence="9 10" key="1">
    <citation type="submission" date="2019-06" db="EMBL/GenBank/DDBJ databases">
        <title>The genome of Shewanella sp. SM1901.</title>
        <authorList>
            <person name="Cha Q."/>
        </authorList>
    </citation>
    <scope>NUCLEOTIDE SEQUENCE [LARGE SCALE GENOMIC DNA]</scope>
    <source>
        <strain evidence="9 10">SM1901</strain>
    </source>
</reference>
<dbReference type="InterPro" id="IPR012675">
    <property type="entry name" value="Beta-grasp_dom_sf"/>
</dbReference>
<dbReference type="GO" id="GO:0008893">
    <property type="term" value="F:guanosine-3',5'-bis(diphosphate) 3'-diphosphatase activity"/>
    <property type="evidence" value="ECO:0007669"/>
    <property type="project" value="UniProtKB-EC"/>
</dbReference>
<dbReference type="SUPFAM" id="SSF109604">
    <property type="entry name" value="HD-domain/PDEase-like"/>
    <property type="match status" value="1"/>
</dbReference>
<dbReference type="InterPro" id="IPR045865">
    <property type="entry name" value="ACT-like_dom_sf"/>
</dbReference>
<dbReference type="Gene3D" id="3.30.460.10">
    <property type="entry name" value="Beta Polymerase, domain 2"/>
    <property type="match status" value="1"/>
</dbReference>
<dbReference type="PROSITE" id="PS51831">
    <property type="entry name" value="HD"/>
    <property type="match status" value="1"/>
</dbReference>
<dbReference type="GO" id="GO:0015970">
    <property type="term" value="P:guanosine tetraphosphate biosynthetic process"/>
    <property type="evidence" value="ECO:0007669"/>
    <property type="project" value="UniProtKB-UniPathway"/>
</dbReference>
<dbReference type="SMART" id="SM00954">
    <property type="entry name" value="RelA_SpoT"/>
    <property type="match status" value="1"/>
</dbReference>
<dbReference type="GO" id="GO:0015949">
    <property type="term" value="P:nucleobase-containing small molecule interconversion"/>
    <property type="evidence" value="ECO:0007669"/>
    <property type="project" value="UniProtKB-ARBA"/>
</dbReference>
<proteinExistence type="inferred from homology"/>
<evidence type="ECO:0000313" key="9">
    <source>
        <dbReference type="EMBL" id="QDE29785.1"/>
    </source>
</evidence>
<evidence type="ECO:0000256" key="2">
    <source>
        <dbReference type="ARBA" id="ARBA00024329"/>
    </source>
</evidence>
<dbReference type="NCBIfam" id="TIGR00691">
    <property type="entry name" value="spoT_relA"/>
    <property type="match status" value="1"/>
</dbReference>
<keyword evidence="10" id="KW-1185">Reference proteome</keyword>
<evidence type="ECO:0000256" key="5">
    <source>
        <dbReference type="RuleBase" id="RU003847"/>
    </source>
</evidence>
<dbReference type="PROSITE" id="PS51671">
    <property type="entry name" value="ACT"/>
    <property type="match status" value="1"/>
</dbReference>
<feature type="domain" description="TGS" evidence="8">
    <location>
        <begin position="388"/>
        <end position="449"/>
    </location>
</feature>
<dbReference type="SUPFAM" id="SSF81271">
    <property type="entry name" value="TGS-like"/>
    <property type="match status" value="1"/>
</dbReference>
<dbReference type="InterPro" id="IPR033655">
    <property type="entry name" value="TGS_RelA/SpoT"/>
</dbReference>
<accession>A0A4Y5YAU1</accession>
<dbReference type="CDD" id="cd00077">
    <property type="entry name" value="HDc"/>
    <property type="match status" value="1"/>
</dbReference>
<keyword evidence="9" id="KW-0418">Kinase</keyword>
<dbReference type="InterPro" id="IPR003607">
    <property type="entry name" value="HD/PDEase_dom"/>
</dbReference>
<dbReference type="CDD" id="cd01668">
    <property type="entry name" value="TGS_RSH"/>
    <property type="match status" value="1"/>
</dbReference>
<keyword evidence="9" id="KW-0808">Transferase</keyword>
<comment type="similarity">
    <text evidence="5">Belongs to the relA/spoT family.</text>
</comment>
<dbReference type="Pfam" id="PF19296">
    <property type="entry name" value="RelA_AH_RIS"/>
    <property type="match status" value="1"/>
</dbReference>
<dbReference type="RefSeq" id="WP_137223553.1">
    <property type="nucleotide sequence ID" value="NZ_CP041036.1"/>
</dbReference>
<dbReference type="FunFam" id="1.10.3210.10:FF:000001">
    <property type="entry name" value="GTP pyrophosphokinase RelA"/>
    <property type="match status" value="1"/>
</dbReference>
<dbReference type="PANTHER" id="PTHR21262:SF36">
    <property type="entry name" value="BIFUNCTIONAL (P)PPGPP SYNTHASE_HYDROLASE SPOT"/>
    <property type="match status" value="1"/>
</dbReference>
<dbReference type="InterPro" id="IPR006674">
    <property type="entry name" value="HD_domain"/>
</dbReference>
<dbReference type="GO" id="GO:0005886">
    <property type="term" value="C:plasma membrane"/>
    <property type="evidence" value="ECO:0007669"/>
    <property type="project" value="TreeGrafter"/>
</dbReference>
<dbReference type="InterPro" id="IPR002912">
    <property type="entry name" value="ACT_dom"/>
</dbReference>
<dbReference type="SMART" id="SM00471">
    <property type="entry name" value="HDc"/>
    <property type="match status" value="1"/>
</dbReference>
<sequence>MYLFEGLKESASSYLEPDQVELLKQAYLVARDAHEGQMRTSGEPYITHPVAVSRILADMRLDHESLMAALLHDTIEDTPVTKEELTELFGITVAELVEGVSKLDKIKFRDKKEAQAENFRKMMMAMTQDIRVILIKLADRTHNMRTLGALRPDKRRRIARETLEIYAPIANRLGIHNIKIELEDLGFQAYYPMRHRVIRDVVKAARGNRKELINSIEVAIESRLEDVGVPATVKGREKNLYSIYRKMRSKELQFQEVMDIYAFRVIVDSIDTCYRVLGAMHGLYKPRPGRFKDYIAIPKANGYQSLHTSLFGPHAVPVEVQIRTEEMDQMADKGVAAHWMYKNNADAPQQNTTQVRANKWMQSLLELQQSASSSFEFVENVKTELFPEEIYVFTPEGRILELPVNATAVDFAYEVHTDVGNTCVGAKVNRQAYPLSQPLISGQTIEIITAKGARPNAAWLNFVVTGKARGKIRQVLKSLKGDNAIALGRRLLNHALGDTKLETIPVELLEKVIKETKHSSLDSLLADIGLGNAMSIVIAQRLLGQQLDAQDQNNETSQMAIRGAEGMLVTYANCCRPIPGDAVIAHVSPGKGLVLHMENCANIRGYQGEPDKYISVHWDNVEGAEYQANLRVEIVNHQGALAKITSIIASAGSNIHNLSTEERDGRVYLINLRISVKDRVHLANVMRRIRVLPEVLRTSRNR</sequence>
<evidence type="ECO:0000259" key="6">
    <source>
        <dbReference type="PROSITE" id="PS51671"/>
    </source>
</evidence>
<gene>
    <name evidence="9" type="primary">spoT</name>
    <name evidence="9" type="ORF">FH971_01645</name>
</gene>
<evidence type="ECO:0000313" key="10">
    <source>
        <dbReference type="Proteomes" id="UP000319809"/>
    </source>
</evidence>
<evidence type="ECO:0000259" key="7">
    <source>
        <dbReference type="PROSITE" id="PS51831"/>
    </source>
</evidence>
<evidence type="ECO:0000256" key="3">
    <source>
        <dbReference type="ARBA" id="ARBA00024387"/>
    </source>
</evidence>
<dbReference type="Pfam" id="PF13328">
    <property type="entry name" value="HD_4"/>
    <property type="match status" value="1"/>
</dbReference>
<dbReference type="InterPro" id="IPR004811">
    <property type="entry name" value="RelA/Spo_fam"/>
</dbReference>
<dbReference type="InterPro" id="IPR007685">
    <property type="entry name" value="RelA_SpoT"/>
</dbReference>
<name>A0A4Y5YAU1_9GAMM</name>
<dbReference type="GO" id="GO:0042594">
    <property type="term" value="P:response to starvation"/>
    <property type="evidence" value="ECO:0007669"/>
    <property type="project" value="TreeGrafter"/>
</dbReference>
<dbReference type="AlphaFoldDB" id="A0A4Y5YAU1"/>
<dbReference type="EC" id="3.1.7.2" evidence="3"/>
<dbReference type="FunFam" id="3.10.20.30:FF:000002">
    <property type="entry name" value="GTP pyrophosphokinase (RelA/SpoT)"/>
    <property type="match status" value="1"/>
</dbReference>
<dbReference type="FunFam" id="3.30.460.10:FF:000001">
    <property type="entry name" value="GTP pyrophosphokinase RelA"/>
    <property type="match status" value="1"/>
</dbReference>
<dbReference type="PANTHER" id="PTHR21262">
    <property type="entry name" value="GUANOSINE-3',5'-BIS DIPHOSPHATE 3'-PYROPHOSPHOHYDROLASE"/>
    <property type="match status" value="1"/>
</dbReference>
<dbReference type="SUPFAM" id="SSF81301">
    <property type="entry name" value="Nucleotidyltransferase"/>
    <property type="match status" value="1"/>
</dbReference>
<dbReference type="InterPro" id="IPR043519">
    <property type="entry name" value="NT_sf"/>
</dbReference>
<dbReference type="Gene3D" id="1.10.3210.10">
    <property type="entry name" value="Hypothetical protein af1432"/>
    <property type="match status" value="1"/>
</dbReference>
<feature type="domain" description="HD" evidence="7">
    <location>
        <begin position="45"/>
        <end position="144"/>
    </location>
</feature>
<dbReference type="KEGG" id="spol:FH971_01645"/>